<proteinExistence type="predicted"/>
<accession>A0ABW0JEK2</accession>
<evidence type="ECO:0000256" key="7">
    <source>
        <dbReference type="SAM" id="MobiDB-lite"/>
    </source>
</evidence>
<name>A0ABW0JEK2_9BURK</name>
<dbReference type="Proteomes" id="UP001596103">
    <property type="component" value="Unassembled WGS sequence"/>
</dbReference>
<evidence type="ECO:0000256" key="6">
    <source>
        <dbReference type="ARBA" id="ARBA00023288"/>
    </source>
</evidence>
<feature type="compositionally biased region" description="Low complexity" evidence="7">
    <location>
        <begin position="63"/>
        <end position="77"/>
    </location>
</feature>
<evidence type="ECO:0000313" key="8">
    <source>
        <dbReference type="EMBL" id="MFC5431310.1"/>
    </source>
</evidence>
<keyword evidence="2" id="KW-0732">Signal</keyword>
<keyword evidence="6 8" id="KW-0449">Lipoprotein</keyword>
<dbReference type="EMBL" id="JBHSMP010000032">
    <property type="protein sequence ID" value="MFC5431310.1"/>
    <property type="molecule type" value="Genomic_DNA"/>
</dbReference>
<keyword evidence="5" id="KW-0998">Cell outer membrane</keyword>
<feature type="compositionally biased region" description="Polar residues" evidence="7">
    <location>
        <begin position="80"/>
        <end position="91"/>
    </location>
</feature>
<dbReference type="InterPro" id="IPR032831">
    <property type="entry name" value="LptM_cons"/>
</dbReference>
<protein>
    <submittedName>
        <fullName evidence="8">Lipoprotein</fullName>
    </submittedName>
</protein>
<gene>
    <name evidence="8" type="ORF">ACFPTO_21265</name>
</gene>
<evidence type="ECO:0000256" key="4">
    <source>
        <dbReference type="ARBA" id="ARBA00023139"/>
    </source>
</evidence>
<reference evidence="9" key="1">
    <citation type="journal article" date="2019" name="Int. J. Syst. Evol. Microbiol.">
        <title>The Global Catalogue of Microorganisms (GCM) 10K type strain sequencing project: providing services to taxonomists for standard genome sequencing and annotation.</title>
        <authorList>
            <consortium name="The Broad Institute Genomics Platform"/>
            <consortium name="The Broad Institute Genome Sequencing Center for Infectious Disease"/>
            <person name="Wu L."/>
            <person name="Ma J."/>
        </authorList>
    </citation>
    <scope>NUCLEOTIDE SEQUENCE [LARGE SCALE GENOMIC DNA]</scope>
    <source>
        <strain evidence="9">CCUG 56042</strain>
    </source>
</reference>
<dbReference type="NCBIfam" id="NF047847">
    <property type="entry name" value="SS_mature_LptM"/>
    <property type="match status" value="1"/>
</dbReference>
<keyword evidence="3" id="KW-0472">Membrane</keyword>
<evidence type="ECO:0000256" key="3">
    <source>
        <dbReference type="ARBA" id="ARBA00023136"/>
    </source>
</evidence>
<dbReference type="PROSITE" id="PS51257">
    <property type="entry name" value="PROKAR_LIPOPROTEIN"/>
    <property type="match status" value="1"/>
</dbReference>
<feature type="region of interest" description="Disordered" evidence="7">
    <location>
        <begin position="38"/>
        <end position="115"/>
    </location>
</feature>
<keyword evidence="4" id="KW-0564">Palmitate</keyword>
<evidence type="ECO:0000256" key="1">
    <source>
        <dbReference type="ARBA" id="ARBA00004459"/>
    </source>
</evidence>
<keyword evidence="9" id="KW-1185">Reference proteome</keyword>
<evidence type="ECO:0000256" key="5">
    <source>
        <dbReference type="ARBA" id="ARBA00023237"/>
    </source>
</evidence>
<organism evidence="8 9">
    <name type="scientific">Paraburkholderia denitrificans</name>
    <dbReference type="NCBI Taxonomy" id="694025"/>
    <lineage>
        <taxon>Bacteria</taxon>
        <taxon>Pseudomonadati</taxon>
        <taxon>Pseudomonadota</taxon>
        <taxon>Betaproteobacteria</taxon>
        <taxon>Burkholderiales</taxon>
        <taxon>Burkholderiaceae</taxon>
        <taxon>Paraburkholderia</taxon>
    </lineage>
</organism>
<sequence>MRVIFRMRAAAPGVATRGAILAVSAVFAAVALTGCGQRGPLYLPTVPPLPAKPNFETQDTGRAAPAAATGASGAEAESIPDTSGNPLTLSPDTELGATPSTPASPPAPASATPTE</sequence>
<dbReference type="RefSeq" id="WP_377714437.1">
    <property type="nucleotide sequence ID" value="NZ_JBHSMP010000032.1"/>
</dbReference>
<evidence type="ECO:0000256" key="2">
    <source>
        <dbReference type="ARBA" id="ARBA00022729"/>
    </source>
</evidence>
<evidence type="ECO:0000313" key="9">
    <source>
        <dbReference type="Proteomes" id="UP001596103"/>
    </source>
</evidence>
<comment type="caution">
    <text evidence="8">The sequence shown here is derived from an EMBL/GenBank/DDBJ whole genome shotgun (WGS) entry which is preliminary data.</text>
</comment>
<comment type="subcellular location">
    <subcellularLocation>
        <location evidence="1">Cell outer membrane</location>
        <topology evidence="1">Lipid-anchor</topology>
    </subcellularLocation>
</comment>
<dbReference type="Pfam" id="PF13627">
    <property type="entry name" value="LptM_cons"/>
    <property type="match status" value="1"/>
</dbReference>